<dbReference type="GO" id="GO:0008811">
    <property type="term" value="F:chloramphenicol O-acetyltransferase activity"/>
    <property type="evidence" value="ECO:0007669"/>
    <property type="project" value="UniProtKB-EC"/>
</dbReference>
<dbReference type="Gene3D" id="2.160.10.10">
    <property type="entry name" value="Hexapeptide repeat proteins"/>
    <property type="match status" value="1"/>
</dbReference>
<dbReference type="STRING" id="1630136.AS592_00340"/>
<dbReference type="GO" id="GO:0046677">
    <property type="term" value="P:response to antibiotic"/>
    <property type="evidence" value="ECO:0007669"/>
    <property type="project" value="UniProtKB-KW"/>
</dbReference>
<keyword evidence="4 9" id="KW-0808">Transferase</keyword>
<accession>A0A151CHI5</accession>
<dbReference type="Pfam" id="PF00132">
    <property type="entry name" value="Hexapep"/>
    <property type="match status" value="1"/>
</dbReference>
<organism evidence="9 10">
    <name type="scientific">Sulfurovum riftiae</name>
    <dbReference type="NCBI Taxonomy" id="1630136"/>
    <lineage>
        <taxon>Bacteria</taxon>
        <taxon>Pseudomonadati</taxon>
        <taxon>Campylobacterota</taxon>
        <taxon>Epsilonproteobacteria</taxon>
        <taxon>Campylobacterales</taxon>
        <taxon>Sulfurovaceae</taxon>
        <taxon>Sulfurovum</taxon>
    </lineage>
</organism>
<evidence type="ECO:0000256" key="4">
    <source>
        <dbReference type="ARBA" id="ARBA00022679"/>
    </source>
</evidence>
<dbReference type="CDD" id="cd04647">
    <property type="entry name" value="LbH_MAT_like"/>
    <property type="match status" value="1"/>
</dbReference>
<keyword evidence="6" id="KW-0046">Antibiotic resistance</keyword>
<keyword evidence="10" id="KW-1185">Reference proteome</keyword>
<name>A0A151CHI5_9BACT</name>
<keyword evidence="5" id="KW-0677">Repeat</keyword>
<dbReference type="PROSITE" id="PS00101">
    <property type="entry name" value="HEXAPEP_TRANSFERASES"/>
    <property type="match status" value="1"/>
</dbReference>
<gene>
    <name evidence="9" type="ORF">AS592_00340</name>
</gene>
<dbReference type="InterPro" id="IPR050179">
    <property type="entry name" value="Trans_hexapeptide_repeat"/>
</dbReference>
<evidence type="ECO:0000256" key="1">
    <source>
        <dbReference type="ARBA" id="ARBA00007274"/>
    </source>
</evidence>
<keyword evidence="7" id="KW-0012">Acyltransferase</keyword>
<evidence type="ECO:0000256" key="7">
    <source>
        <dbReference type="ARBA" id="ARBA00023315"/>
    </source>
</evidence>
<dbReference type="OrthoDB" id="272049at2"/>
<dbReference type="SUPFAM" id="SSF51161">
    <property type="entry name" value="Trimeric LpxA-like enzymes"/>
    <property type="match status" value="1"/>
</dbReference>
<evidence type="ECO:0000256" key="8">
    <source>
        <dbReference type="ARBA" id="ARBA00047633"/>
    </source>
</evidence>
<proteinExistence type="inferred from homology"/>
<dbReference type="EMBL" id="LNKT01000009">
    <property type="protein sequence ID" value="KYJ86992.1"/>
    <property type="molecule type" value="Genomic_DNA"/>
</dbReference>
<sequence>MDKYKIPNVKMFEFTKIIGVENIDFGKYIIIDDFVLIYAKNPINIGNYVHIASFTSISGGGEFVMGDFSAISSGCRIVTGTDDFKGYGFGNSTIANEFRNITTGKVSIGKFAIVGGNSVILPGVTIGEGTSVGAGSIVTKDLEPWGIYIGNKRIGWRNKKEVLKTYEKFKSLSECDQLGTLFNN</sequence>
<dbReference type="InterPro" id="IPR001451">
    <property type="entry name" value="Hexapep"/>
</dbReference>
<dbReference type="PANTHER" id="PTHR43300">
    <property type="entry name" value="ACETYLTRANSFERASE"/>
    <property type="match status" value="1"/>
</dbReference>
<evidence type="ECO:0000256" key="5">
    <source>
        <dbReference type="ARBA" id="ARBA00022737"/>
    </source>
</evidence>
<reference evidence="9 10" key="1">
    <citation type="submission" date="2015-11" db="EMBL/GenBank/DDBJ databases">
        <title>Draft genome of Sulfurovum riftiae 1812E, a member of the Epsilonproteobacteria isolated from the tube of the deep-sea hydrothermal vent tubewom Riftia pachyptila.</title>
        <authorList>
            <person name="Vetriani C."/>
            <person name="Giovannelli D."/>
        </authorList>
    </citation>
    <scope>NUCLEOTIDE SEQUENCE [LARGE SCALE GENOMIC DNA]</scope>
    <source>
        <strain evidence="9 10">1812E</strain>
    </source>
</reference>
<comment type="caution">
    <text evidence="9">The sequence shown here is derived from an EMBL/GenBank/DDBJ whole genome shotgun (WGS) entry which is preliminary data.</text>
</comment>
<dbReference type="AlphaFoldDB" id="A0A151CHI5"/>
<dbReference type="EC" id="2.3.1.28" evidence="2"/>
<comment type="catalytic activity">
    <reaction evidence="8">
        <text>chloramphenicol + acetyl-CoA = chloramphenicol 3-acetate + CoA</text>
        <dbReference type="Rhea" id="RHEA:18421"/>
        <dbReference type="ChEBI" id="CHEBI:16730"/>
        <dbReference type="ChEBI" id="CHEBI:17698"/>
        <dbReference type="ChEBI" id="CHEBI:57287"/>
        <dbReference type="ChEBI" id="CHEBI:57288"/>
        <dbReference type="EC" id="2.3.1.28"/>
    </reaction>
</comment>
<evidence type="ECO:0000256" key="2">
    <source>
        <dbReference type="ARBA" id="ARBA00013235"/>
    </source>
</evidence>
<evidence type="ECO:0000313" key="10">
    <source>
        <dbReference type="Proteomes" id="UP000075359"/>
    </source>
</evidence>
<evidence type="ECO:0000256" key="3">
    <source>
        <dbReference type="ARBA" id="ARBA00020291"/>
    </source>
</evidence>
<dbReference type="PANTHER" id="PTHR43300:SF12">
    <property type="entry name" value="CHLORAMPHENICOL ACETYLTRANSFERASE"/>
    <property type="match status" value="1"/>
</dbReference>
<comment type="similarity">
    <text evidence="1">Belongs to the transferase hexapeptide repeat family.</text>
</comment>
<protein>
    <recommendedName>
        <fullName evidence="3">Chloramphenicol acetyltransferase</fullName>
        <ecNumber evidence="2">2.3.1.28</ecNumber>
    </recommendedName>
</protein>
<dbReference type="Proteomes" id="UP000075359">
    <property type="component" value="Unassembled WGS sequence"/>
</dbReference>
<evidence type="ECO:0000313" key="9">
    <source>
        <dbReference type="EMBL" id="KYJ86992.1"/>
    </source>
</evidence>
<evidence type="ECO:0000256" key="6">
    <source>
        <dbReference type="ARBA" id="ARBA00023251"/>
    </source>
</evidence>
<dbReference type="InterPro" id="IPR018357">
    <property type="entry name" value="Hexapep_transf_CS"/>
</dbReference>
<dbReference type="InterPro" id="IPR011004">
    <property type="entry name" value="Trimer_LpxA-like_sf"/>
</dbReference>